<evidence type="ECO:0000256" key="1">
    <source>
        <dbReference type="SAM" id="SignalP"/>
    </source>
</evidence>
<accession>A0ABS2DSE4</accession>
<organism evidence="3 4">
    <name type="scientific">Sutterella massiliensis</name>
    <dbReference type="NCBI Taxonomy" id="1816689"/>
    <lineage>
        <taxon>Bacteria</taxon>
        <taxon>Pseudomonadati</taxon>
        <taxon>Pseudomonadota</taxon>
        <taxon>Betaproteobacteria</taxon>
        <taxon>Burkholderiales</taxon>
        <taxon>Sutterellaceae</taxon>
        <taxon>Sutterella</taxon>
    </lineage>
</organism>
<keyword evidence="4" id="KW-1185">Reference proteome</keyword>
<evidence type="ECO:0000313" key="4">
    <source>
        <dbReference type="Proteomes" id="UP000715095"/>
    </source>
</evidence>
<feature type="domain" description="Peptidase M20 dimerisation" evidence="2">
    <location>
        <begin position="32"/>
        <end position="106"/>
    </location>
</feature>
<gene>
    <name evidence="3" type="ORF">H6A60_07130</name>
</gene>
<name>A0ABS2DSE4_9BURK</name>
<feature type="chain" id="PRO_5046660497" evidence="1">
    <location>
        <begin position="21"/>
        <end position="132"/>
    </location>
</feature>
<dbReference type="EMBL" id="JACJJC010000009">
    <property type="protein sequence ID" value="MBM6704253.1"/>
    <property type="molecule type" value="Genomic_DNA"/>
</dbReference>
<evidence type="ECO:0000313" key="3">
    <source>
        <dbReference type="EMBL" id="MBM6704253.1"/>
    </source>
</evidence>
<keyword evidence="1" id="KW-0732">Signal</keyword>
<dbReference type="RefSeq" id="WP_205102777.1">
    <property type="nucleotide sequence ID" value="NZ_JACJJC010000009.1"/>
</dbReference>
<evidence type="ECO:0000259" key="2">
    <source>
        <dbReference type="Pfam" id="PF07687"/>
    </source>
</evidence>
<reference evidence="3 4" key="1">
    <citation type="journal article" date="2021" name="Sci. Rep.">
        <title>The distribution of antibiotic resistance genes in chicken gut microbiota commensals.</title>
        <authorList>
            <person name="Juricova H."/>
            <person name="Matiasovicova J."/>
            <person name="Kubasova T."/>
            <person name="Cejkova D."/>
            <person name="Rychlik I."/>
        </authorList>
    </citation>
    <scope>NUCLEOTIDE SEQUENCE [LARGE SCALE GENOMIC DNA]</scope>
    <source>
        <strain evidence="3 4">An829</strain>
    </source>
</reference>
<dbReference type="Pfam" id="PF07687">
    <property type="entry name" value="M20_dimer"/>
    <property type="match status" value="1"/>
</dbReference>
<dbReference type="Proteomes" id="UP000715095">
    <property type="component" value="Unassembled WGS sequence"/>
</dbReference>
<dbReference type="SUPFAM" id="SSF55031">
    <property type="entry name" value="Bacterial exopeptidase dimerisation domain"/>
    <property type="match status" value="1"/>
</dbReference>
<sequence>MKFHHSLAFCALLAAGTAFAGTHTVSISAPGGHSYGSYGNTNAVHAAANAIREIEKALPEAVVSDFNGGSTVNAIATDAAFKVTIKNEDAAALEKLKKAIDAGVARENAFRGVKAGDLTASGAPAHVRWKME</sequence>
<protein>
    <submittedName>
        <fullName evidence="3">Peptidase dimerization domain-containing protein</fullName>
    </submittedName>
</protein>
<proteinExistence type="predicted"/>
<dbReference type="InterPro" id="IPR011650">
    <property type="entry name" value="Peptidase_M20_dimer"/>
</dbReference>
<dbReference type="Gene3D" id="3.30.70.360">
    <property type="match status" value="1"/>
</dbReference>
<feature type="signal peptide" evidence="1">
    <location>
        <begin position="1"/>
        <end position="20"/>
    </location>
</feature>
<dbReference type="InterPro" id="IPR036264">
    <property type="entry name" value="Bact_exopeptidase_dim_dom"/>
</dbReference>
<comment type="caution">
    <text evidence="3">The sequence shown here is derived from an EMBL/GenBank/DDBJ whole genome shotgun (WGS) entry which is preliminary data.</text>
</comment>